<comment type="pathway">
    <text evidence="5">Protein modification; protein glycosylation.</text>
</comment>
<evidence type="ECO:0000256" key="22">
    <source>
        <dbReference type="ARBA" id="ARBA00048075"/>
    </source>
</evidence>
<evidence type="ECO:0000256" key="21">
    <source>
        <dbReference type="ARBA" id="ARBA00048053"/>
    </source>
</evidence>
<comment type="catalytic activity">
    <reaction evidence="23">
        <text>GDP + H2O = GMP + phosphate + H(+)</text>
        <dbReference type="Rhea" id="RHEA:22156"/>
        <dbReference type="ChEBI" id="CHEBI:15377"/>
        <dbReference type="ChEBI" id="CHEBI:15378"/>
        <dbReference type="ChEBI" id="CHEBI:43474"/>
        <dbReference type="ChEBI" id="CHEBI:58115"/>
        <dbReference type="ChEBI" id="CHEBI:58189"/>
        <dbReference type="EC" id="3.6.1.6"/>
    </reaction>
    <physiologicalReaction direction="left-to-right" evidence="23">
        <dbReference type="Rhea" id="RHEA:22157"/>
    </physiologicalReaction>
</comment>
<dbReference type="GO" id="GO:0017110">
    <property type="term" value="F:nucleoside diphosphate phosphatase activity"/>
    <property type="evidence" value="ECO:0007669"/>
    <property type="project" value="UniProtKB-EC"/>
</dbReference>
<evidence type="ECO:0000256" key="7">
    <source>
        <dbReference type="ARBA" id="ARBA00022525"/>
    </source>
</evidence>
<sequence length="410" mass="44809">MKLTGPLLLLVLLAVAGLSRAQVKTSLLDLTNSIGSILPALSRPANHSRIFYAVMFDAGSTGTRIHVYTFINSDSAGLPVLDNEMFHSIKPGLSAYADSPEMAGHTVRMLLKVAKKTVPRLEWKRTPVILRATAGLRLLSPDKAQALLQQVQHVFDESPFLVPDDSVSIMNGTNEGILAWISVNFLTGHLKAQTQTTVGILDLGGGSTQITFLPKLRVSCVFRSLSSCSYLGHGLMAARLATLGALGAEGTGESHINSYCCSYKRCIIHTTVSVSSPGYAGYKLCYQEVLKVVKGIIHQPYQLQDSNVFYAFSYYFDRAVDAGLIDGVQGGKLEVRDIKKRAKEVCNKMTKYPPISSFLCMDLTYITCLLKDGFGFKESTVLQLTKKVNNVESSWALGATLDHFHNLKIH</sequence>
<evidence type="ECO:0000256" key="28">
    <source>
        <dbReference type="SAM" id="SignalP"/>
    </source>
</evidence>
<evidence type="ECO:0000256" key="11">
    <source>
        <dbReference type="ARBA" id="ARBA00022837"/>
    </source>
</evidence>
<evidence type="ECO:0000256" key="2">
    <source>
        <dbReference type="ARBA" id="ARBA00001946"/>
    </source>
</evidence>
<comment type="subunit">
    <text evidence="19">Monomer; active form. Homodimer; disulfide-linked. Homodimers are enzymatically inactive.</text>
</comment>
<keyword evidence="13" id="KW-1015">Disulfide bond</keyword>
<dbReference type="Pfam" id="PF01150">
    <property type="entry name" value="GDA1_CD39"/>
    <property type="match status" value="1"/>
</dbReference>
<keyword evidence="12" id="KW-0460">Magnesium</keyword>
<name>A0A671YR05_SPAAU</name>
<evidence type="ECO:0000256" key="24">
    <source>
        <dbReference type="ARBA" id="ARBA00049217"/>
    </source>
</evidence>
<evidence type="ECO:0000313" key="29">
    <source>
        <dbReference type="Ensembl" id="ENSSAUP00010065238.1"/>
    </source>
</evidence>
<keyword evidence="27" id="KW-0547">Nucleotide-binding</keyword>
<comment type="catalytic activity">
    <reaction evidence="20">
        <text>CDP + H2O = CMP + phosphate + H(+)</text>
        <dbReference type="Rhea" id="RHEA:64880"/>
        <dbReference type="ChEBI" id="CHEBI:15377"/>
        <dbReference type="ChEBI" id="CHEBI:15378"/>
        <dbReference type="ChEBI" id="CHEBI:43474"/>
        <dbReference type="ChEBI" id="CHEBI:58069"/>
        <dbReference type="ChEBI" id="CHEBI:60377"/>
        <dbReference type="EC" id="3.6.1.6"/>
    </reaction>
    <physiologicalReaction direction="left-to-right" evidence="20">
        <dbReference type="Rhea" id="RHEA:64881"/>
    </physiologicalReaction>
</comment>
<evidence type="ECO:0000256" key="25">
    <source>
        <dbReference type="ARBA" id="ARBA00049328"/>
    </source>
</evidence>
<dbReference type="GeneTree" id="ENSGT01150000286963"/>
<accession>A0A671YR05</accession>
<evidence type="ECO:0000256" key="17">
    <source>
        <dbReference type="ARBA" id="ARBA00042507"/>
    </source>
</evidence>
<organism evidence="29 30">
    <name type="scientific">Sparus aurata</name>
    <name type="common">Gilthead sea bream</name>
    <dbReference type="NCBI Taxonomy" id="8175"/>
    <lineage>
        <taxon>Eukaryota</taxon>
        <taxon>Metazoa</taxon>
        <taxon>Chordata</taxon>
        <taxon>Craniata</taxon>
        <taxon>Vertebrata</taxon>
        <taxon>Euteleostomi</taxon>
        <taxon>Actinopterygii</taxon>
        <taxon>Neopterygii</taxon>
        <taxon>Teleostei</taxon>
        <taxon>Neoteleostei</taxon>
        <taxon>Acanthomorphata</taxon>
        <taxon>Eupercaria</taxon>
        <taxon>Spariformes</taxon>
        <taxon>Sparidae</taxon>
        <taxon>Sparus</taxon>
    </lineage>
</organism>
<keyword evidence="8 28" id="KW-0732">Signal</keyword>
<dbReference type="GO" id="GO:0005576">
    <property type="term" value="C:extracellular region"/>
    <property type="evidence" value="ECO:0007669"/>
    <property type="project" value="UniProtKB-SubCell"/>
</dbReference>
<evidence type="ECO:0000256" key="27">
    <source>
        <dbReference type="PIRSR" id="PIRSR600407-2"/>
    </source>
</evidence>
<feature type="chain" id="PRO_5025679159" description="nucleoside diphosphate phosphatase" evidence="28">
    <location>
        <begin position="22"/>
        <end position="410"/>
    </location>
</feature>
<evidence type="ECO:0000256" key="6">
    <source>
        <dbReference type="ARBA" id="ARBA00009283"/>
    </source>
</evidence>
<evidence type="ECO:0000256" key="3">
    <source>
        <dbReference type="ARBA" id="ARBA00004240"/>
    </source>
</evidence>
<comment type="function">
    <text evidence="18">Hydrolyzes nucleoside diphosphates with a preference for GDP, IDP and UDP compared to ADP and CDP. In the lumen of the endoplasmic reticulum, hydrolyzes UDP that acts as an end-product feedback inhibitor of the UDP-Glc:glycoprotein glucosyltransferases. UMP can be transported back by an UDP-sugar antiporter to the cytosol where it is consumed to regenerate UDP-glucose. Therefore, it positively regulates protein reglucosylation by clearing UDP from the ER lumen and by promoting the regeneration of UDP-glucose. Protein reglucosylation is essential to proper glycoprotein folding and quality control in the ER.</text>
</comment>
<feature type="binding site" evidence="27">
    <location>
        <begin position="205"/>
        <end position="209"/>
    </location>
    <ligand>
        <name>ATP</name>
        <dbReference type="ChEBI" id="CHEBI:30616"/>
    </ligand>
</feature>
<reference evidence="29" key="1">
    <citation type="submission" date="2021-04" db="EMBL/GenBank/DDBJ databases">
        <authorList>
            <consortium name="Wellcome Sanger Institute Data Sharing"/>
        </authorList>
    </citation>
    <scope>NUCLEOTIDE SEQUENCE [LARGE SCALE GENOMIC DNA]</scope>
</reference>
<dbReference type="FunFam" id="3.30.420.40:FF:000052">
    <property type="entry name" value="Ectonucleoside triphosphate diphosphohydrolase 5"/>
    <property type="match status" value="1"/>
</dbReference>
<evidence type="ECO:0000256" key="10">
    <source>
        <dbReference type="ARBA" id="ARBA00022824"/>
    </source>
</evidence>
<keyword evidence="30" id="KW-1185">Reference proteome</keyword>
<reference evidence="29" key="2">
    <citation type="submission" date="2025-08" db="UniProtKB">
        <authorList>
            <consortium name="Ensembl"/>
        </authorList>
    </citation>
    <scope>IDENTIFICATION</scope>
</reference>
<comment type="catalytic activity">
    <reaction evidence="25">
        <text>IDP + H2O = IMP + phosphate + H(+)</text>
        <dbReference type="Rhea" id="RHEA:35207"/>
        <dbReference type="ChEBI" id="CHEBI:15377"/>
        <dbReference type="ChEBI" id="CHEBI:15378"/>
        <dbReference type="ChEBI" id="CHEBI:43474"/>
        <dbReference type="ChEBI" id="CHEBI:58053"/>
        <dbReference type="ChEBI" id="CHEBI:58280"/>
        <dbReference type="EC" id="3.6.1.6"/>
    </reaction>
    <physiologicalReaction direction="left-to-right" evidence="25">
        <dbReference type="Rhea" id="RHEA:35208"/>
    </physiologicalReaction>
</comment>
<dbReference type="PANTHER" id="PTHR11782">
    <property type="entry name" value="ADENOSINE/GUANOSINE DIPHOSPHATASE"/>
    <property type="match status" value="1"/>
</dbReference>
<comment type="catalytic activity">
    <reaction evidence="22">
        <text>UDP + H2O = UMP + phosphate + H(+)</text>
        <dbReference type="Rhea" id="RHEA:64876"/>
        <dbReference type="ChEBI" id="CHEBI:15377"/>
        <dbReference type="ChEBI" id="CHEBI:15378"/>
        <dbReference type="ChEBI" id="CHEBI:43474"/>
        <dbReference type="ChEBI" id="CHEBI:57865"/>
        <dbReference type="ChEBI" id="CHEBI:58223"/>
        <dbReference type="EC" id="3.6.1.6"/>
    </reaction>
    <physiologicalReaction direction="left-to-right" evidence="22">
        <dbReference type="Rhea" id="RHEA:64877"/>
    </physiologicalReaction>
</comment>
<evidence type="ECO:0000256" key="23">
    <source>
        <dbReference type="ARBA" id="ARBA00048756"/>
    </source>
</evidence>
<dbReference type="AlphaFoldDB" id="A0A671YR05"/>
<comment type="subcellular location">
    <subcellularLocation>
        <location evidence="3">Endoplasmic reticulum</location>
    </subcellularLocation>
    <subcellularLocation>
        <location evidence="4">Secreted</location>
    </subcellularLocation>
</comment>
<evidence type="ECO:0000256" key="12">
    <source>
        <dbReference type="ARBA" id="ARBA00022842"/>
    </source>
</evidence>
<feature type="active site" description="Proton acceptor" evidence="26">
    <location>
        <position position="175"/>
    </location>
</feature>
<keyword evidence="9" id="KW-0378">Hydrolase</keyword>
<dbReference type="Gene3D" id="3.30.420.150">
    <property type="entry name" value="Exopolyphosphatase. Domain 2"/>
    <property type="match status" value="1"/>
</dbReference>
<evidence type="ECO:0000256" key="9">
    <source>
        <dbReference type="ARBA" id="ARBA00022801"/>
    </source>
</evidence>
<evidence type="ECO:0000256" key="15">
    <source>
        <dbReference type="ARBA" id="ARBA00038863"/>
    </source>
</evidence>
<proteinExistence type="inferred from homology"/>
<comment type="cofactor">
    <cofactor evidence="1">
        <name>Ca(2+)</name>
        <dbReference type="ChEBI" id="CHEBI:29108"/>
    </cofactor>
</comment>
<dbReference type="Proteomes" id="UP000472265">
    <property type="component" value="Chromosome 22"/>
</dbReference>
<keyword evidence="14" id="KW-0325">Glycoprotein</keyword>
<evidence type="ECO:0000256" key="16">
    <source>
        <dbReference type="ARBA" id="ARBA00042111"/>
    </source>
</evidence>
<dbReference type="GO" id="GO:0005524">
    <property type="term" value="F:ATP binding"/>
    <property type="evidence" value="ECO:0007669"/>
    <property type="project" value="UniProtKB-KW"/>
</dbReference>
<reference evidence="29" key="3">
    <citation type="submission" date="2025-09" db="UniProtKB">
        <authorList>
            <consortium name="Ensembl"/>
        </authorList>
    </citation>
    <scope>IDENTIFICATION</scope>
</reference>
<keyword evidence="11" id="KW-0106">Calcium</keyword>
<keyword evidence="7" id="KW-0964">Secreted</keyword>
<dbReference type="Ensembl" id="ENSSAUT00010068324.1">
    <property type="protein sequence ID" value="ENSSAUP00010065238.1"/>
    <property type="gene ID" value="ENSSAUG00010026097.1"/>
</dbReference>
<comment type="catalytic activity">
    <reaction evidence="24">
        <text>ADP + H2O = AMP + phosphate + H(+)</text>
        <dbReference type="Rhea" id="RHEA:61436"/>
        <dbReference type="ChEBI" id="CHEBI:15377"/>
        <dbReference type="ChEBI" id="CHEBI:15378"/>
        <dbReference type="ChEBI" id="CHEBI:43474"/>
        <dbReference type="ChEBI" id="CHEBI:456215"/>
        <dbReference type="ChEBI" id="CHEBI:456216"/>
        <dbReference type="EC" id="3.6.1.6"/>
    </reaction>
    <physiologicalReaction direction="left-to-right" evidence="24">
        <dbReference type="Rhea" id="RHEA:61437"/>
    </physiologicalReaction>
</comment>
<dbReference type="InterPro" id="IPR000407">
    <property type="entry name" value="GDA1_CD39_NTPase"/>
</dbReference>
<evidence type="ECO:0000256" key="8">
    <source>
        <dbReference type="ARBA" id="ARBA00022729"/>
    </source>
</evidence>
<dbReference type="GO" id="GO:0005783">
    <property type="term" value="C:endoplasmic reticulum"/>
    <property type="evidence" value="ECO:0007669"/>
    <property type="project" value="UniProtKB-SubCell"/>
</dbReference>
<evidence type="ECO:0000256" key="5">
    <source>
        <dbReference type="ARBA" id="ARBA00004922"/>
    </source>
</evidence>
<evidence type="ECO:0000256" key="19">
    <source>
        <dbReference type="ARBA" id="ARBA00046723"/>
    </source>
</evidence>
<evidence type="ECO:0000256" key="1">
    <source>
        <dbReference type="ARBA" id="ARBA00001913"/>
    </source>
</evidence>
<evidence type="ECO:0000256" key="13">
    <source>
        <dbReference type="ARBA" id="ARBA00023157"/>
    </source>
</evidence>
<keyword evidence="10" id="KW-0256">Endoplasmic reticulum</keyword>
<dbReference type="EC" id="3.6.1.6" evidence="15"/>
<comment type="cofactor">
    <cofactor evidence="2">
        <name>Mg(2+)</name>
        <dbReference type="ChEBI" id="CHEBI:18420"/>
    </cofactor>
</comment>
<protein>
    <recommendedName>
        <fullName evidence="15">nucleoside diphosphate phosphatase</fullName>
        <ecNumber evidence="15">3.6.1.6</ecNumber>
    </recommendedName>
    <alternativeName>
        <fullName evidence="16">Guanosine-diphosphatase ENTPD5</fullName>
    </alternativeName>
    <alternativeName>
        <fullName evidence="17">Uridine-diphosphatase ENTPD5</fullName>
    </alternativeName>
</protein>
<evidence type="ECO:0000256" key="26">
    <source>
        <dbReference type="PIRSR" id="PIRSR600407-1"/>
    </source>
</evidence>
<evidence type="ECO:0000256" key="4">
    <source>
        <dbReference type="ARBA" id="ARBA00004613"/>
    </source>
</evidence>
<keyword evidence="27" id="KW-0067">ATP-binding</keyword>
<gene>
    <name evidence="29" type="primary">ENTPD5</name>
    <name evidence="29" type="synonym">LOC115573589</name>
</gene>
<evidence type="ECO:0000256" key="18">
    <source>
        <dbReference type="ARBA" id="ARBA00045733"/>
    </source>
</evidence>
<comment type="similarity">
    <text evidence="6">Belongs to the GDA1/CD39 NTPase family.</text>
</comment>
<evidence type="ECO:0000313" key="30">
    <source>
        <dbReference type="Proteomes" id="UP000472265"/>
    </source>
</evidence>
<evidence type="ECO:0000256" key="20">
    <source>
        <dbReference type="ARBA" id="ARBA00047813"/>
    </source>
</evidence>
<evidence type="ECO:0000256" key="14">
    <source>
        <dbReference type="ARBA" id="ARBA00023180"/>
    </source>
</evidence>
<dbReference type="Gene3D" id="3.30.420.40">
    <property type="match status" value="1"/>
</dbReference>
<dbReference type="PANTHER" id="PTHR11782:SF35">
    <property type="entry name" value="NUCLEOSIDE DIPHOSPHATE PHOSPHATASE ENTPD5"/>
    <property type="match status" value="1"/>
</dbReference>
<feature type="signal peptide" evidence="28">
    <location>
        <begin position="1"/>
        <end position="21"/>
    </location>
</feature>
<comment type="catalytic activity">
    <reaction evidence="21">
        <text>a ribonucleoside 5'-diphosphate + H2O = a ribonucleoside 5'-phosphate + phosphate + H(+)</text>
        <dbReference type="Rhea" id="RHEA:36799"/>
        <dbReference type="ChEBI" id="CHEBI:15377"/>
        <dbReference type="ChEBI" id="CHEBI:15378"/>
        <dbReference type="ChEBI" id="CHEBI:43474"/>
        <dbReference type="ChEBI" id="CHEBI:57930"/>
        <dbReference type="ChEBI" id="CHEBI:58043"/>
        <dbReference type="EC" id="3.6.1.6"/>
    </reaction>
    <physiologicalReaction direction="left-to-right" evidence="21">
        <dbReference type="Rhea" id="RHEA:36800"/>
    </physiologicalReaction>
</comment>